<organism evidence="1 2">
    <name type="scientific">Acetobacter persici</name>
    <dbReference type="NCBI Taxonomy" id="1076596"/>
    <lineage>
        <taxon>Bacteria</taxon>
        <taxon>Pseudomonadati</taxon>
        <taxon>Pseudomonadota</taxon>
        <taxon>Alphaproteobacteria</taxon>
        <taxon>Acetobacterales</taxon>
        <taxon>Acetobacteraceae</taxon>
        <taxon>Acetobacter</taxon>
    </lineage>
</organism>
<keyword evidence="2" id="KW-1185">Reference proteome</keyword>
<accession>A0A6V8I885</accession>
<sequence length="104" mass="11936">MNARKLEREICTAWVSRDGRIEWRPGVGFPDATLPLCCGTRDAIRASLRGRAWNGKFYAVPGMTDLMPDQQAYEAIEHLRINMMGESADLISYYRGTNRRDLKR</sequence>
<proteinExistence type="predicted"/>
<gene>
    <name evidence="1" type="ORF">DmAi_15830</name>
</gene>
<dbReference type="AlphaFoldDB" id="A0A6V8I885"/>
<name>A0A6V8I885_9PROT</name>
<evidence type="ECO:0000313" key="2">
    <source>
        <dbReference type="Proteomes" id="UP000548726"/>
    </source>
</evidence>
<protein>
    <submittedName>
        <fullName evidence="1">Uncharacterized protein</fullName>
    </submittedName>
</protein>
<comment type="caution">
    <text evidence="1">The sequence shown here is derived from an EMBL/GenBank/DDBJ whole genome shotgun (WGS) entry which is preliminary data.</text>
</comment>
<dbReference type="Proteomes" id="UP000548726">
    <property type="component" value="Unassembled WGS sequence"/>
</dbReference>
<reference evidence="1 2" key="1">
    <citation type="journal article" date="2020" name="Cell Rep.">
        <title>Local necrotic cells trigger systemic immune activation via gut microbiome dysbiosis in Drosophila.</title>
        <authorList>
            <person name="Kosakamoto H."/>
            <person name="Yamauchi T."/>
            <person name="Akuzawa-Tokita Y."/>
            <person name="Nishimura K."/>
            <person name="Soga T."/>
            <person name="Murakami T."/>
            <person name="Mori H."/>
            <person name="Yamamoto K."/>
            <person name="Miyazaki R."/>
            <person name="Koto A."/>
            <person name="Miura M."/>
            <person name="Obata F."/>
        </authorList>
    </citation>
    <scope>NUCLEOTIDE SEQUENCE [LARGE SCALE GENOMIC DNA]</scope>
    <source>
        <strain evidence="1 2">Ai</strain>
    </source>
</reference>
<dbReference type="EMBL" id="BLJP01000005">
    <property type="protein sequence ID" value="GFE93524.1"/>
    <property type="molecule type" value="Genomic_DNA"/>
</dbReference>
<evidence type="ECO:0000313" key="1">
    <source>
        <dbReference type="EMBL" id="GFE93524.1"/>
    </source>
</evidence>
<dbReference type="RefSeq" id="WP_086656417.1">
    <property type="nucleotide sequence ID" value="NZ_BLJP01000005.1"/>
</dbReference>
<dbReference type="OrthoDB" id="7225529at2"/>